<proteinExistence type="predicted"/>
<comment type="caution">
    <text evidence="1">The sequence shown here is derived from an EMBL/GenBank/DDBJ whole genome shotgun (WGS) entry which is preliminary data.</text>
</comment>
<evidence type="ECO:0000313" key="1">
    <source>
        <dbReference type="EMBL" id="CAG8782179.1"/>
    </source>
</evidence>
<dbReference type="Proteomes" id="UP000789901">
    <property type="component" value="Unassembled WGS sequence"/>
</dbReference>
<protein>
    <submittedName>
        <fullName evidence="1">27366_t:CDS:1</fullName>
    </submittedName>
</protein>
<dbReference type="EMBL" id="CAJVQB010016967">
    <property type="protein sequence ID" value="CAG8782179.1"/>
    <property type="molecule type" value="Genomic_DNA"/>
</dbReference>
<evidence type="ECO:0000313" key="2">
    <source>
        <dbReference type="Proteomes" id="UP000789901"/>
    </source>
</evidence>
<keyword evidence="2" id="KW-1185">Reference proteome</keyword>
<sequence>MPTSSAISIYLLESPEVNCEETNYLFGDEKTNDFWKGYDEHADQVFYDSE</sequence>
<reference evidence="1 2" key="1">
    <citation type="submission" date="2021-06" db="EMBL/GenBank/DDBJ databases">
        <authorList>
            <person name="Kallberg Y."/>
            <person name="Tangrot J."/>
            <person name="Rosling A."/>
        </authorList>
    </citation>
    <scope>NUCLEOTIDE SEQUENCE [LARGE SCALE GENOMIC DNA]</scope>
    <source>
        <strain evidence="1 2">120-4 pot B 10/14</strain>
    </source>
</reference>
<accession>A0ABN7VLT8</accession>
<name>A0ABN7VLT8_GIGMA</name>
<gene>
    <name evidence="1" type="ORF">GMARGA_LOCUS19892</name>
</gene>
<organism evidence="1 2">
    <name type="scientific">Gigaspora margarita</name>
    <dbReference type="NCBI Taxonomy" id="4874"/>
    <lineage>
        <taxon>Eukaryota</taxon>
        <taxon>Fungi</taxon>
        <taxon>Fungi incertae sedis</taxon>
        <taxon>Mucoromycota</taxon>
        <taxon>Glomeromycotina</taxon>
        <taxon>Glomeromycetes</taxon>
        <taxon>Diversisporales</taxon>
        <taxon>Gigasporaceae</taxon>
        <taxon>Gigaspora</taxon>
    </lineage>
</organism>